<name>A0A0K2SGH5_LIMPI</name>
<evidence type="ECO:0000256" key="1">
    <source>
        <dbReference type="SAM" id="MobiDB-lite"/>
    </source>
</evidence>
<evidence type="ECO:0000313" key="4">
    <source>
        <dbReference type="Proteomes" id="UP000065807"/>
    </source>
</evidence>
<proteinExistence type="predicted"/>
<keyword evidence="4" id="KW-1185">Reference proteome</keyword>
<sequence>MPETRDTRPPGGNDGPAGAGKPSGSNGPTEPVEDEPEYTAEQYIADFRELVEHQYVPGYWAGKPLPGFLLRTRSSRRILRGILAWTALGGLVVVGQKLYEWWRGGWRIAPETWEYLLAGLIVGAAGLLPGILLRRRMRRPEKQGNGPELVPPGQGRAR</sequence>
<keyword evidence="2" id="KW-0812">Transmembrane</keyword>
<reference evidence="4" key="2">
    <citation type="journal article" date="2016" name="Int. J. Syst. Evol. Microbiol.">
        <title>Complete genome sequence and cell structure of Limnochorda pilosa, a Gram-negative spore-former within the phylum Firmicutes.</title>
        <authorList>
            <person name="Watanabe M."/>
            <person name="Kojima H."/>
            <person name="Fukui M."/>
        </authorList>
    </citation>
    <scope>NUCLEOTIDE SEQUENCE [LARGE SCALE GENOMIC DNA]</scope>
    <source>
        <strain evidence="4">HC45</strain>
    </source>
</reference>
<dbReference type="EMBL" id="AP014924">
    <property type="protein sequence ID" value="BAS26185.1"/>
    <property type="molecule type" value="Genomic_DNA"/>
</dbReference>
<accession>A0A0K2SGH5</accession>
<dbReference type="Proteomes" id="UP000065807">
    <property type="component" value="Chromosome"/>
</dbReference>
<dbReference type="AlphaFoldDB" id="A0A0K2SGH5"/>
<dbReference type="KEGG" id="lpil:LIP_0328"/>
<evidence type="ECO:0000313" key="3">
    <source>
        <dbReference type="EMBL" id="BAS26185.1"/>
    </source>
</evidence>
<feature type="region of interest" description="Disordered" evidence="1">
    <location>
        <begin position="1"/>
        <end position="36"/>
    </location>
</feature>
<organism evidence="3 4">
    <name type="scientific">Limnochorda pilosa</name>
    <dbReference type="NCBI Taxonomy" id="1555112"/>
    <lineage>
        <taxon>Bacteria</taxon>
        <taxon>Bacillati</taxon>
        <taxon>Bacillota</taxon>
        <taxon>Limnochordia</taxon>
        <taxon>Limnochordales</taxon>
        <taxon>Limnochordaceae</taxon>
        <taxon>Limnochorda</taxon>
    </lineage>
</organism>
<evidence type="ECO:0000256" key="2">
    <source>
        <dbReference type="SAM" id="Phobius"/>
    </source>
</evidence>
<keyword evidence="2" id="KW-1133">Transmembrane helix</keyword>
<dbReference type="RefSeq" id="WP_068133441.1">
    <property type="nucleotide sequence ID" value="NZ_AP014924.1"/>
</dbReference>
<feature type="transmembrane region" description="Helical" evidence="2">
    <location>
        <begin position="78"/>
        <end position="95"/>
    </location>
</feature>
<reference evidence="4" key="1">
    <citation type="submission" date="2015-07" db="EMBL/GenBank/DDBJ databases">
        <title>Complete genome sequence and phylogenetic analysis of Limnochorda pilosa.</title>
        <authorList>
            <person name="Watanabe M."/>
            <person name="Kojima H."/>
            <person name="Fukui M."/>
        </authorList>
    </citation>
    <scope>NUCLEOTIDE SEQUENCE [LARGE SCALE GENOMIC DNA]</scope>
    <source>
        <strain evidence="4">HC45</strain>
    </source>
</reference>
<gene>
    <name evidence="3" type="ORF">LIP_0328</name>
</gene>
<keyword evidence="2" id="KW-0472">Membrane</keyword>
<protein>
    <submittedName>
        <fullName evidence="3">Uncharacterized protein</fullName>
    </submittedName>
</protein>
<feature type="transmembrane region" description="Helical" evidence="2">
    <location>
        <begin position="115"/>
        <end position="133"/>
    </location>
</feature>